<evidence type="ECO:0000313" key="4">
    <source>
        <dbReference type="Proteomes" id="UP001500831"/>
    </source>
</evidence>
<keyword evidence="4" id="KW-1185">Reference proteome</keyword>
<reference evidence="3 4" key="1">
    <citation type="journal article" date="2019" name="Int. J. Syst. Evol. Microbiol.">
        <title>The Global Catalogue of Microorganisms (GCM) 10K type strain sequencing project: providing services to taxonomists for standard genome sequencing and annotation.</title>
        <authorList>
            <consortium name="The Broad Institute Genomics Platform"/>
            <consortium name="The Broad Institute Genome Sequencing Center for Infectious Disease"/>
            <person name="Wu L."/>
            <person name="Ma J."/>
        </authorList>
    </citation>
    <scope>NUCLEOTIDE SEQUENCE [LARGE SCALE GENOMIC DNA]</scope>
    <source>
        <strain evidence="3 4">JCM 6242</strain>
    </source>
</reference>
<gene>
    <name evidence="3" type="ORF">GCM10010517_49310</name>
</gene>
<feature type="region of interest" description="Disordered" evidence="1">
    <location>
        <begin position="1"/>
        <end position="69"/>
    </location>
</feature>
<name>A0ABN3W2G8_9ACTN</name>
<evidence type="ECO:0008006" key="5">
    <source>
        <dbReference type="Google" id="ProtNLM"/>
    </source>
</evidence>
<dbReference type="Proteomes" id="UP001500831">
    <property type="component" value="Unassembled WGS sequence"/>
</dbReference>
<dbReference type="RefSeq" id="WP_344976065.1">
    <property type="nucleotide sequence ID" value="NZ_BAAAVI010000038.1"/>
</dbReference>
<accession>A0ABN3W2G8</accession>
<evidence type="ECO:0000256" key="1">
    <source>
        <dbReference type="SAM" id="MobiDB-lite"/>
    </source>
</evidence>
<sequence length="250" mass="26588">MHERPRRTRRPYSSGPDDPRPAAPPPGRSERETDRSRLTWPPQIPEPGDDLPPSARWYGTPIPPPPRKTGRLRRLARVLLVLAACAGIVAGMVAVIRALPEPPPPTRASDPVAGVSHPLPAGWTAGTVPPVTAFTSSAGDGGTVTVMIRPAEPATDARAAAVELSDLYARLLLHGDEVEVVDDRSIAVGGRAGHSRSVRAEYVDVVNRPAYLRVVFLAGTGARPVVVVAVAQPDDPTVRAEIETVIQGLR</sequence>
<dbReference type="EMBL" id="BAAAVI010000038">
    <property type="protein sequence ID" value="GAA2885648.1"/>
    <property type="molecule type" value="Genomic_DNA"/>
</dbReference>
<protein>
    <recommendedName>
        <fullName evidence="5">DUF1795 domain-containing protein</fullName>
    </recommendedName>
</protein>
<proteinExistence type="predicted"/>
<evidence type="ECO:0000313" key="3">
    <source>
        <dbReference type="EMBL" id="GAA2885648.1"/>
    </source>
</evidence>
<evidence type="ECO:0000256" key="2">
    <source>
        <dbReference type="SAM" id="Phobius"/>
    </source>
</evidence>
<keyword evidence="2" id="KW-0812">Transmembrane</keyword>
<feature type="transmembrane region" description="Helical" evidence="2">
    <location>
        <begin position="75"/>
        <end position="99"/>
    </location>
</feature>
<feature type="compositionally biased region" description="Basic residues" evidence="1">
    <location>
        <begin position="1"/>
        <end position="10"/>
    </location>
</feature>
<keyword evidence="2" id="KW-1133">Transmembrane helix</keyword>
<feature type="compositionally biased region" description="Basic and acidic residues" evidence="1">
    <location>
        <begin position="28"/>
        <end position="37"/>
    </location>
</feature>
<keyword evidence="2" id="KW-0472">Membrane</keyword>
<comment type="caution">
    <text evidence="3">The sequence shown here is derived from an EMBL/GenBank/DDBJ whole genome shotgun (WGS) entry which is preliminary data.</text>
</comment>
<organism evidence="3 4">
    <name type="scientific">Streptosporangium fragile</name>
    <dbReference type="NCBI Taxonomy" id="46186"/>
    <lineage>
        <taxon>Bacteria</taxon>
        <taxon>Bacillati</taxon>
        <taxon>Actinomycetota</taxon>
        <taxon>Actinomycetes</taxon>
        <taxon>Streptosporangiales</taxon>
        <taxon>Streptosporangiaceae</taxon>
        <taxon>Streptosporangium</taxon>
    </lineage>
</organism>